<evidence type="ECO:0000313" key="2">
    <source>
        <dbReference type="Proteomes" id="UP001139290"/>
    </source>
</evidence>
<dbReference type="RefSeq" id="WP_252838220.1">
    <property type="nucleotide sequence ID" value="NZ_JAJJVQ010000003.1"/>
</dbReference>
<evidence type="ECO:0000313" key="1">
    <source>
        <dbReference type="EMBL" id="MCO5781618.1"/>
    </source>
</evidence>
<sequence length="129" mass="14626">MKQIIIIVVAIMIIFYAGIKAEEFLSQIQCIGSGSYLNESTNCSITNQEQSSGINSKPLYFENKLSYFRRKMVSKSKKLCRKITRRLLQQHSDGLFIQIATSYNLNEYLSVSSGKKAVLIHLVPSDDKL</sequence>
<accession>A0ABT1B7Q4</accession>
<name>A0ABT1B7Q4_9ENTR</name>
<proteinExistence type="predicted"/>
<protein>
    <submittedName>
        <fullName evidence="1">Uncharacterized protein</fullName>
    </submittedName>
</protein>
<comment type="caution">
    <text evidence="1">The sequence shown here is derived from an EMBL/GenBank/DDBJ whole genome shotgun (WGS) entry which is preliminary data.</text>
</comment>
<gene>
    <name evidence="1" type="ORF">LOD26_09800</name>
</gene>
<dbReference type="Proteomes" id="UP001139290">
    <property type="component" value="Unassembled WGS sequence"/>
</dbReference>
<keyword evidence="2" id="KW-1185">Reference proteome</keyword>
<organism evidence="1 2">
    <name type="scientific">Citrobacter meridianamericanus</name>
    <dbReference type="NCBI Taxonomy" id="2894201"/>
    <lineage>
        <taxon>Bacteria</taxon>
        <taxon>Pseudomonadati</taxon>
        <taxon>Pseudomonadota</taxon>
        <taxon>Gammaproteobacteria</taxon>
        <taxon>Enterobacterales</taxon>
        <taxon>Enterobacteriaceae</taxon>
        <taxon>Citrobacter</taxon>
    </lineage>
</organism>
<dbReference type="EMBL" id="JAJJVQ010000003">
    <property type="protein sequence ID" value="MCO5781618.1"/>
    <property type="molecule type" value="Genomic_DNA"/>
</dbReference>
<reference evidence="1" key="1">
    <citation type="submission" date="2021-11" db="EMBL/GenBank/DDBJ databases">
        <title>Citrobacter meridianamericanus sp. nov. isolated from soil.</title>
        <authorList>
            <person name="Furlan J.P.R."/>
            <person name="Stehling E.G."/>
        </authorList>
    </citation>
    <scope>NUCLEOTIDE SEQUENCE</scope>
    <source>
        <strain evidence="1">BR102</strain>
    </source>
</reference>